<evidence type="ECO:0000313" key="2">
    <source>
        <dbReference type="EMBL" id="GAB1222935.1"/>
    </source>
</evidence>
<organism evidence="2 3">
    <name type="scientific">Entamoeba nuttalli</name>
    <dbReference type="NCBI Taxonomy" id="412467"/>
    <lineage>
        <taxon>Eukaryota</taxon>
        <taxon>Amoebozoa</taxon>
        <taxon>Evosea</taxon>
        <taxon>Archamoebae</taxon>
        <taxon>Mastigamoebida</taxon>
        <taxon>Entamoebidae</taxon>
        <taxon>Entamoeba</taxon>
    </lineage>
</organism>
<keyword evidence="3" id="KW-1185">Reference proteome</keyword>
<dbReference type="EMBL" id="BAAFRS010000125">
    <property type="protein sequence ID" value="GAB1222935.1"/>
    <property type="molecule type" value="Genomic_DNA"/>
</dbReference>
<protein>
    <submittedName>
        <fullName evidence="2">Uncharacterized protein</fullName>
    </submittedName>
</protein>
<evidence type="ECO:0000256" key="1">
    <source>
        <dbReference type="SAM" id="MobiDB-lite"/>
    </source>
</evidence>
<gene>
    <name evidence="2" type="ORF">ENUP19_0125G0017</name>
</gene>
<feature type="compositionally biased region" description="Basic and acidic residues" evidence="1">
    <location>
        <begin position="12"/>
        <end position="22"/>
    </location>
</feature>
<reference evidence="2 3" key="1">
    <citation type="journal article" date="2019" name="PLoS Negl. Trop. Dis.">
        <title>Whole genome sequencing of Entamoeba nuttalli reveals mammalian host-related molecular signatures and a novel octapeptide-repeat surface protein.</title>
        <authorList>
            <person name="Tanaka M."/>
            <person name="Makiuchi T."/>
            <person name="Komiyama T."/>
            <person name="Shiina T."/>
            <person name="Osaki K."/>
            <person name="Tachibana H."/>
        </authorList>
    </citation>
    <scope>NUCLEOTIDE SEQUENCE [LARGE SCALE GENOMIC DNA]</scope>
    <source>
        <strain evidence="2 3">P19-061405</strain>
    </source>
</reference>
<name>A0ABQ0DJA5_9EUKA</name>
<feature type="region of interest" description="Disordered" evidence="1">
    <location>
        <begin position="1"/>
        <end position="86"/>
    </location>
</feature>
<proteinExistence type="predicted"/>
<comment type="caution">
    <text evidence="2">The sequence shown here is derived from an EMBL/GenBank/DDBJ whole genome shotgun (WGS) entry which is preliminary data.</text>
</comment>
<feature type="compositionally biased region" description="Polar residues" evidence="1">
    <location>
        <begin position="23"/>
        <end position="52"/>
    </location>
</feature>
<evidence type="ECO:0000313" key="3">
    <source>
        <dbReference type="Proteomes" id="UP001628156"/>
    </source>
</evidence>
<dbReference type="Proteomes" id="UP001628156">
    <property type="component" value="Unassembled WGS sequence"/>
</dbReference>
<accession>A0ABQ0DJA5</accession>
<sequence length="86" mass="9487">MDSLVEQGPTPKPEEPKQEETASRTTPLKPQSSNSSVSRQTTCCLLSPQRNFKVSPRVSQKPLPVEESNGPSNELAALLAKRRQKE</sequence>